<organism evidence="5 6">
    <name type="scientific">Pedobacter ginsengiterrae</name>
    <dbReference type="NCBI Taxonomy" id="871696"/>
    <lineage>
        <taxon>Bacteria</taxon>
        <taxon>Pseudomonadati</taxon>
        <taxon>Bacteroidota</taxon>
        <taxon>Sphingobacteriia</taxon>
        <taxon>Sphingobacteriales</taxon>
        <taxon>Sphingobacteriaceae</taxon>
        <taxon>Pedobacter</taxon>
    </lineage>
</organism>
<dbReference type="PANTHER" id="PTHR43547">
    <property type="entry name" value="TWO-COMPONENT HISTIDINE KINASE"/>
    <property type="match status" value="1"/>
</dbReference>
<dbReference type="InterPro" id="IPR000014">
    <property type="entry name" value="PAS"/>
</dbReference>
<dbReference type="PRINTS" id="PR00344">
    <property type="entry name" value="BCTRLSENSOR"/>
</dbReference>
<dbReference type="SMART" id="SM00388">
    <property type="entry name" value="HisKA"/>
    <property type="match status" value="1"/>
</dbReference>
<protein>
    <recommendedName>
        <fullName evidence="2">histidine kinase</fullName>
        <ecNumber evidence="2">2.7.13.3</ecNumber>
    </recommendedName>
</protein>
<dbReference type="Gene3D" id="3.30.565.10">
    <property type="entry name" value="Histidine kinase-like ATPase, C-terminal domain"/>
    <property type="match status" value="1"/>
</dbReference>
<dbReference type="InterPro" id="IPR003661">
    <property type="entry name" value="HisK_dim/P_dom"/>
</dbReference>
<comment type="catalytic activity">
    <reaction evidence="1">
        <text>ATP + protein L-histidine = ADP + protein N-phospho-L-histidine.</text>
        <dbReference type="EC" id="2.7.13.3"/>
    </reaction>
</comment>
<name>A0ABP7NYI6_9SPHI</name>
<dbReference type="PROSITE" id="PS50109">
    <property type="entry name" value="HIS_KIN"/>
    <property type="match status" value="1"/>
</dbReference>
<dbReference type="SUPFAM" id="SSF55874">
    <property type="entry name" value="ATPase domain of HSP90 chaperone/DNA topoisomerase II/histidine kinase"/>
    <property type="match status" value="1"/>
</dbReference>
<dbReference type="Proteomes" id="UP001501081">
    <property type="component" value="Unassembled WGS sequence"/>
</dbReference>
<dbReference type="InterPro" id="IPR003594">
    <property type="entry name" value="HATPase_dom"/>
</dbReference>
<dbReference type="InterPro" id="IPR036890">
    <property type="entry name" value="HATPase_C_sf"/>
</dbReference>
<reference evidence="6" key="1">
    <citation type="journal article" date="2019" name="Int. J. Syst. Evol. Microbiol.">
        <title>The Global Catalogue of Microorganisms (GCM) 10K type strain sequencing project: providing services to taxonomists for standard genome sequencing and annotation.</title>
        <authorList>
            <consortium name="The Broad Institute Genomics Platform"/>
            <consortium name="The Broad Institute Genome Sequencing Center for Infectious Disease"/>
            <person name="Wu L."/>
            <person name="Ma J."/>
        </authorList>
    </citation>
    <scope>NUCLEOTIDE SEQUENCE [LARGE SCALE GENOMIC DNA]</scope>
    <source>
        <strain evidence="6">JCM 17338</strain>
    </source>
</reference>
<keyword evidence="6" id="KW-1185">Reference proteome</keyword>
<evidence type="ECO:0000256" key="2">
    <source>
        <dbReference type="ARBA" id="ARBA00012438"/>
    </source>
</evidence>
<dbReference type="EC" id="2.7.13.3" evidence="2"/>
<evidence type="ECO:0000256" key="1">
    <source>
        <dbReference type="ARBA" id="ARBA00000085"/>
    </source>
</evidence>
<dbReference type="InterPro" id="IPR036097">
    <property type="entry name" value="HisK_dim/P_sf"/>
</dbReference>
<proteinExistence type="predicted"/>
<evidence type="ECO:0000256" key="3">
    <source>
        <dbReference type="ARBA" id="ARBA00022553"/>
    </source>
</evidence>
<dbReference type="CDD" id="cd00130">
    <property type="entry name" value="PAS"/>
    <property type="match status" value="1"/>
</dbReference>
<comment type="caution">
    <text evidence="5">The sequence shown here is derived from an EMBL/GenBank/DDBJ whole genome shotgun (WGS) entry which is preliminary data.</text>
</comment>
<feature type="domain" description="Histidine kinase" evidence="4">
    <location>
        <begin position="119"/>
        <end position="338"/>
    </location>
</feature>
<gene>
    <name evidence="5" type="ORF">GCM10022246_08220</name>
</gene>
<keyword evidence="3" id="KW-0597">Phosphoprotein</keyword>
<dbReference type="PANTHER" id="PTHR43547:SF2">
    <property type="entry name" value="HYBRID SIGNAL TRANSDUCTION HISTIDINE KINASE C"/>
    <property type="match status" value="1"/>
</dbReference>
<dbReference type="InterPro" id="IPR004358">
    <property type="entry name" value="Sig_transdc_His_kin-like_C"/>
</dbReference>
<dbReference type="EMBL" id="BAABAK010000003">
    <property type="protein sequence ID" value="GAA3956642.1"/>
    <property type="molecule type" value="Genomic_DNA"/>
</dbReference>
<sequence>MVQVPDEKIIYSNSAFMNFFEGIDEGASIEKLFALVHPEDVEYIRSSYQTIQDSPEAGCFEFRVILSQKTYFLRIDLAFDKTLPDKKLVIGYIEDRTIENKHGDYLQEFANKKNATLSILSHDLAGPLGVIQMMSDMLLSRRSEVDDAKMIKMLDLISKSAKKGISMIQDMIRKEFLESIGVEMVKRRVNLIEKINQLLEEYKQGELMVNVSFSLEASLDEVFVEIDESKFIQIINNLVSNSLKFTPDGGTITIGVVAGGETVTISVGDTGIGIPKQFHAQLFEKFNPAGRTGLKGEPSVGLGMSVIKTIVDWHSGKIWFETEVGIGTTFFIEIKKSK</sequence>
<dbReference type="SMART" id="SM00387">
    <property type="entry name" value="HATPase_c"/>
    <property type="match status" value="1"/>
</dbReference>
<accession>A0ABP7NYI6</accession>
<dbReference type="InterPro" id="IPR005467">
    <property type="entry name" value="His_kinase_dom"/>
</dbReference>
<dbReference type="SUPFAM" id="SSF47384">
    <property type="entry name" value="Homodimeric domain of signal transducing histidine kinase"/>
    <property type="match status" value="1"/>
</dbReference>
<dbReference type="CDD" id="cd00082">
    <property type="entry name" value="HisKA"/>
    <property type="match status" value="1"/>
</dbReference>
<dbReference type="Pfam" id="PF02518">
    <property type="entry name" value="HATPase_c"/>
    <property type="match status" value="1"/>
</dbReference>
<evidence type="ECO:0000259" key="4">
    <source>
        <dbReference type="PROSITE" id="PS50109"/>
    </source>
</evidence>
<evidence type="ECO:0000313" key="6">
    <source>
        <dbReference type="Proteomes" id="UP001501081"/>
    </source>
</evidence>
<evidence type="ECO:0000313" key="5">
    <source>
        <dbReference type="EMBL" id="GAA3956642.1"/>
    </source>
</evidence>
<dbReference type="Gene3D" id="1.10.287.130">
    <property type="match status" value="1"/>
</dbReference>